<dbReference type="AlphaFoldDB" id="A0A5C6RZC7"/>
<dbReference type="Proteomes" id="UP000321580">
    <property type="component" value="Unassembled WGS sequence"/>
</dbReference>
<accession>A0A5C6RZC7</accession>
<keyword evidence="2" id="KW-1185">Reference proteome</keyword>
<evidence type="ECO:0000313" key="2">
    <source>
        <dbReference type="Proteomes" id="UP000321580"/>
    </source>
</evidence>
<organism evidence="1 2">
    <name type="scientific">Phaeodactylibacter luteus</name>
    <dbReference type="NCBI Taxonomy" id="1564516"/>
    <lineage>
        <taxon>Bacteria</taxon>
        <taxon>Pseudomonadati</taxon>
        <taxon>Bacteroidota</taxon>
        <taxon>Saprospiria</taxon>
        <taxon>Saprospirales</taxon>
        <taxon>Haliscomenobacteraceae</taxon>
        <taxon>Phaeodactylibacter</taxon>
    </lineage>
</organism>
<proteinExistence type="predicted"/>
<reference evidence="1 2" key="1">
    <citation type="submission" date="2019-08" db="EMBL/GenBank/DDBJ databases">
        <title>Genome of Phaeodactylibacter luteus.</title>
        <authorList>
            <person name="Bowman J.P."/>
        </authorList>
    </citation>
    <scope>NUCLEOTIDE SEQUENCE [LARGE SCALE GENOMIC DNA]</scope>
    <source>
        <strain evidence="1 2">KCTC 42180</strain>
    </source>
</reference>
<dbReference type="OrthoDB" id="966030at2"/>
<protein>
    <submittedName>
        <fullName evidence="1">Uncharacterized protein</fullName>
    </submittedName>
</protein>
<evidence type="ECO:0000313" key="1">
    <source>
        <dbReference type="EMBL" id="TXB67641.1"/>
    </source>
</evidence>
<name>A0A5C6RZC7_9BACT</name>
<dbReference type="EMBL" id="VOOR01000006">
    <property type="protein sequence ID" value="TXB67641.1"/>
    <property type="molecule type" value="Genomic_DNA"/>
</dbReference>
<dbReference type="RefSeq" id="WP_147166222.1">
    <property type="nucleotide sequence ID" value="NZ_VOOR01000006.1"/>
</dbReference>
<sequence>MKWINHFYGVLLLPLLLSGCESEYQQYVNRELGSGLLQDSLIFDMRMGQTKKEFYTTCWELNKQQVILAGSGNRTARYVADQDSLGNASEAKEMLFYGVFDDNDTMRGMEMTYSYITWAPWNRERQSDSLLQVLRRQYMEGYPGNEFIEIDVEHLDHPALVKIDGNRQILMYPKNKKDVLVRIEDLRYKFNK</sequence>
<dbReference type="PROSITE" id="PS51257">
    <property type="entry name" value="PROKAR_LIPOPROTEIN"/>
    <property type="match status" value="1"/>
</dbReference>
<comment type="caution">
    <text evidence="1">The sequence shown here is derived from an EMBL/GenBank/DDBJ whole genome shotgun (WGS) entry which is preliminary data.</text>
</comment>
<gene>
    <name evidence="1" type="ORF">FRY97_04420</name>
</gene>